<accession>A0ABN0UKU6</accession>
<dbReference type="RefSeq" id="WP_344650739.1">
    <property type="nucleotide sequence ID" value="NZ_BAAAGX010000016.1"/>
</dbReference>
<keyword evidence="2" id="KW-1185">Reference proteome</keyword>
<proteinExistence type="predicted"/>
<name>A0ABN0UKU6_9ACTN</name>
<dbReference type="EMBL" id="BAAAGX010000016">
    <property type="protein sequence ID" value="GAA0253853.1"/>
    <property type="molecule type" value="Genomic_DNA"/>
</dbReference>
<gene>
    <name evidence="1" type="ORF">GCM10009539_43810</name>
</gene>
<reference evidence="1 2" key="1">
    <citation type="journal article" date="2019" name="Int. J. Syst. Evol. Microbiol.">
        <title>The Global Catalogue of Microorganisms (GCM) 10K type strain sequencing project: providing services to taxonomists for standard genome sequencing and annotation.</title>
        <authorList>
            <consortium name="The Broad Institute Genomics Platform"/>
            <consortium name="The Broad Institute Genome Sequencing Center for Infectious Disease"/>
            <person name="Wu L."/>
            <person name="Ma J."/>
        </authorList>
    </citation>
    <scope>NUCLEOTIDE SEQUENCE [LARGE SCALE GENOMIC DNA]</scope>
    <source>
        <strain evidence="1 2">JCM 10425</strain>
    </source>
</reference>
<comment type="caution">
    <text evidence="1">The sequence shown here is derived from an EMBL/GenBank/DDBJ whole genome shotgun (WGS) entry which is preliminary data.</text>
</comment>
<dbReference type="Proteomes" id="UP001500967">
    <property type="component" value="Unassembled WGS sequence"/>
</dbReference>
<protein>
    <submittedName>
        <fullName evidence="1">Uncharacterized protein</fullName>
    </submittedName>
</protein>
<sequence>MTSTLSATLRTTVIGRWHHHLSNKPPTRRNHWRTRVRYYRAVEQLVTDDPDSELSWRTVVAATGPDGARSTFYEVAGPGARSSMMDALLRADSTDAMQLVLRYRRPGAAAQLLDEVKVWSFWPYRVAFLAALEAGGRAPADALTDAVLAWASDHPRLAAALDWTPPACAVEDLMVVHQGLLPAVRAAGLLSDRLRAAANVRPGRPR</sequence>
<evidence type="ECO:0000313" key="1">
    <source>
        <dbReference type="EMBL" id="GAA0253853.1"/>
    </source>
</evidence>
<organism evidence="1 2">
    <name type="scientific">Cryptosporangium japonicum</name>
    <dbReference type="NCBI Taxonomy" id="80872"/>
    <lineage>
        <taxon>Bacteria</taxon>
        <taxon>Bacillati</taxon>
        <taxon>Actinomycetota</taxon>
        <taxon>Actinomycetes</taxon>
        <taxon>Cryptosporangiales</taxon>
        <taxon>Cryptosporangiaceae</taxon>
        <taxon>Cryptosporangium</taxon>
    </lineage>
</organism>
<evidence type="ECO:0000313" key="2">
    <source>
        <dbReference type="Proteomes" id="UP001500967"/>
    </source>
</evidence>